<accession>A0A0B7BCL7</accession>
<feature type="non-terminal residue" evidence="1">
    <location>
        <position position="1"/>
    </location>
</feature>
<organism evidence="1">
    <name type="scientific">Arion vulgaris</name>
    <dbReference type="NCBI Taxonomy" id="1028688"/>
    <lineage>
        <taxon>Eukaryota</taxon>
        <taxon>Metazoa</taxon>
        <taxon>Spiralia</taxon>
        <taxon>Lophotrochozoa</taxon>
        <taxon>Mollusca</taxon>
        <taxon>Gastropoda</taxon>
        <taxon>Heterobranchia</taxon>
        <taxon>Euthyneura</taxon>
        <taxon>Panpulmonata</taxon>
        <taxon>Eupulmonata</taxon>
        <taxon>Stylommatophora</taxon>
        <taxon>Helicina</taxon>
        <taxon>Arionoidea</taxon>
        <taxon>Arionidae</taxon>
        <taxon>Arion</taxon>
    </lineage>
</organism>
<dbReference type="EMBL" id="HACG01043161">
    <property type="protein sequence ID" value="CEK90026.1"/>
    <property type="molecule type" value="Transcribed_RNA"/>
</dbReference>
<evidence type="ECO:0000313" key="2">
    <source>
        <dbReference type="EMBL" id="CEK90029.1"/>
    </source>
</evidence>
<gene>
    <name evidence="1" type="primary">ORF174350</name>
    <name evidence="2" type="synonym">ORF174365</name>
</gene>
<dbReference type="EMBL" id="HACG01043164">
    <property type="protein sequence ID" value="CEK90029.1"/>
    <property type="molecule type" value="Transcribed_RNA"/>
</dbReference>
<name>A0A0B7BCL7_9EUPU</name>
<reference evidence="1" key="1">
    <citation type="submission" date="2014-12" db="EMBL/GenBank/DDBJ databases">
        <title>Insight into the proteome of Arion vulgaris.</title>
        <authorList>
            <person name="Aradska J."/>
            <person name="Bulat T."/>
            <person name="Smidak R."/>
            <person name="Sarate P."/>
            <person name="Gangsoo J."/>
            <person name="Sialana F."/>
            <person name="Bilban M."/>
            <person name="Lubec G."/>
        </authorList>
    </citation>
    <scope>NUCLEOTIDE SEQUENCE</scope>
    <source>
        <tissue evidence="1">Skin</tissue>
    </source>
</reference>
<protein>
    <submittedName>
        <fullName evidence="1">Uncharacterized protein</fullName>
    </submittedName>
</protein>
<proteinExistence type="predicted"/>
<dbReference type="AlphaFoldDB" id="A0A0B7BCL7"/>
<evidence type="ECO:0000313" key="1">
    <source>
        <dbReference type="EMBL" id="CEK90026.1"/>
    </source>
</evidence>
<sequence length="53" mass="6040">SVAFDPQGDKITNCTVWHMEEIVNFTIWNRESILSFTKHTGKGRTKEDLVCVG</sequence>